<dbReference type="Proteomes" id="UP000094444">
    <property type="component" value="Unassembled WGS sequence"/>
</dbReference>
<gene>
    <name evidence="3" type="ORF">DHEL01_v207355</name>
</gene>
<keyword evidence="4" id="KW-1185">Reference proteome</keyword>
<reference evidence="3" key="1">
    <citation type="submission" date="2017-09" db="EMBL/GenBank/DDBJ databases">
        <title>Polyketide synthases of a Diaporthe helianthi virulent isolate.</title>
        <authorList>
            <person name="Baroncelli R."/>
        </authorList>
    </citation>
    <scope>NUCLEOTIDE SEQUENCE [LARGE SCALE GENOMIC DNA]</scope>
    <source>
        <strain evidence="3">7/96</strain>
    </source>
</reference>
<feature type="compositionally biased region" description="Acidic residues" evidence="1">
    <location>
        <begin position="20"/>
        <end position="30"/>
    </location>
</feature>
<protein>
    <submittedName>
        <fullName evidence="3">Uncharacterized protein</fullName>
    </submittedName>
</protein>
<keyword evidence="2" id="KW-0472">Membrane</keyword>
<evidence type="ECO:0000256" key="1">
    <source>
        <dbReference type="SAM" id="MobiDB-lite"/>
    </source>
</evidence>
<feature type="region of interest" description="Disordered" evidence="1">
    <location>
        <begin position="1"/>
        <end position="35"/>
    </location>
</feature>
<dbReference type="EMBL" id="MAVT02000659">
    <property type="protein sequence ID" value="POS74259.1"/>
    <property type="molecule type" value="Genomic_DNA"/>
</dbReference>
<evidence type="ECO:0000313" key="3">
    <source>
        <dbReference type="EMBL" id="POS74259.1"/>
    </source>
</evidence>
<dbReference type="AlphaFoldDB" id="A0A2P5HVH9"/>
<feature type="transmembrane region" description="Helical" evidence="2">
    <location>
        <begin position="67"/>
        <end position="86"/>
    </location>
</feature>
<evidence type="ECO:0000256" key="2">
    <source>
        <dbReference type="SAM" id="Phobius"/>
    </source>
</evidence>
<accession>A0A2P5HVH9</accession>
<evidence type="ECO:0000313" key="4">
    <source>
        <dbReference type="Proteomes" id="UP000094444"/>
    </source>
</evidence>
<feature type="compositionally biased region" description="Polar residues" evidence="1">
    <location>
        <begin position="1"/>
        <end position="13"/>
    </location>
</feature>
<organism evidence="3 4">
    <name type="scientific">Diaporthe helianthi</name>
    <dbReference type="NCBI Taxonomy" id="158607"/>
    <lineage>
        <taxon>Eukaryota</taxon>
        <taxon>Fungi</taxon>
        <taxon>Dikarya</taxon>
        <taxon>Ascomycota</taxon>
        <taxon>Pezizomycotina</taxon>
        <taxon>Sordariomycetes</taxon>
        <taxon>Sordariomycetidae</taxon>
        <taxon>Diaporthales</taxon>
        <taxon>Diaporthaceae</taxon>
        <taxon>Diaporthe</taxon>
    </lineage>
</organism>
<sequence length="228" mass="24763">MSSPIDCSSTGASSGKHDDDEYEENIDWETTDGHTEAEIADDERPGFEEVEVVLMPHDNNPLRDRPVYLLTLISGLFALAAIMYSAHESLPAYLNKLPQMPAWLANLEPARPQVLVPLDVAGSVQAIVELYEPFMGDGVGLLAARSWPSGDIPSLLMHIIPAGDFKELGGTIAFFDDLSSNITEFCATVEINSIPAGDTWRPNQELEGLCRPLVTLSRSASTAYTDVA</sequence>
<keyword evidence="2" id="KW-0812">Transmembrane</keyword>
<comment type="caution">
    <text evidence="3">The sequence shown here is derived from an EMBL/GenBank/DDBJ whole genome shotgun (WGS) entry which is preliminary data.</text>
</comment>
<proteinExistence type="predicted"/>
<name>A0A2P5HVH9_DIAHE</name>
<dbReference type="InParanoid" id="A0A2P5HVH9"/>
<keyword evidence="2" id="KW-1133">Transmembrane helix</keyword>